<feature type="domain" description="S1 motif" evidence="18">
    <location>
        <begin position="260"/>
        <end position="344"/>
    </location>
</feature>
<evidence type="ECO:0000256" key="11">
    <source>
        <dbReference type="ARBA" id="ARBA00059726"/>
    </source>
</evidence>
<dbReference type="EMBL" id="RWGY01000031">
    <property type="protein sequence ID" value="TVU16678.1"/>
    <property type="molecule type" value="Genomic_DNA"/>
</dbReference>
<feature type="compositionally biased region" description="Basic residues" evidence="17">
    <location>
        <begin position="25"/>
        <end position="37"/>
    </location>
</feature>
<dbReference type="FunFam" id="2.40.50.140:FF:000263">
    <property type="entry name" value="Ribosomal protein S1-like1"/>
    <property type="match status" value="1"/>
</dbReference>
<dbReference type="FunFam" id="2.40.50.140:FF:000155">
    <property type="entry name" value="rRNA biogenesis protein RRP5"/>
    <property type="match status" value="1"/>
</dbReference>
<dbReference type="GO" id="GO:0003723">
    <property type="term" value="F:RNA binding"/>
    <property type="evidence" value="ECO:0007669"/>
    <property type="project" value="TreeGrafter"/>
</dbReference>
<evidence type="ECO:0000256" key="7">
    <source>
        <dbReference type="ARBA" id="ARBA00022843"/>
    </source>
</evidence>
<dbReference type="InterPro" id="IPR057301">
    <property type="entry name" value="Rrp5_OB_4th"/>
</dbReference>
<dbReference type="GO" id="GO:0032040">
    <property type="term" value="C:small-subunit processome"/>
    <property type="evidence" value="ECO:0007669"/>
    <property type="project" value="TreeGrafter"/>
</dbReference>
<dbReference type="OrthoDB" id="412781at2759"/>
<dbReference type="Pfam" id="PF23231">
    <property type="entry name" value="HAT_Syf1_CNRKL1_C"/>
    <property type="match status" value="1"/>
</dbReference>
<evidence type="ECO:0000256" key="16">
    <source>
        <dbReference type="ARBA" id="ARBA00080810"/>
    </source>
</evidence>
<evidence type="ECO:0000313" key="20">
    <source>
        <dbReference type="Proteomes" id="UP000324897"/>
    </source>
</evidence>
<feature type="domain" description="S1 motif" evidence="18">
    <location>
        <begin position="1175"/>
        <end position="1251"/>
    </location>
</feature>
<feature type="domain" description="S1 motif" evidence="18">
    <location>
        <begin position="884"/>
        <end position="953"/>
    </location>
</feature>
<dbReference type="Gramene" id="TVU16678">
    <property type="protein sequence ID" value="TVU16678"/>
    <property type="gene ID" value="EJB05_40253"/>
</dbReference>
<name>A0A5J9U0I7_9POAL</name>
<dbReference type="InterPro" id="IPR012340">
    <property type="entry name" value="NA-bd_OB-fold"/>
</dbReference>
<dbReference type="GO" id="GO:0006364">
    <property type="term" value="P:rRNA processing"/>
    <property type="evidence" value="ECO:0007669"/>
    <property type="project" value="UniProtKB-KW"/>
</dbReference>
<evidence type="ECO:0000256" key="1">
    <source>
        <dbReference type="ARBA" id="ARBA00004604"/>
    </source>
</evidence>
<comment type="subcellular location">
    <subcellularLocation>
        <location evidence="1">Nucleus</location>
        <location evidence="1">Nucleolus</location>
    </subcellularLocation>
</comment>
<gene>
    <name evidence="19" type="ORF">EJB05_40253</name>
</gene>
<feature type="non-terminal residue" evidence="19">
    <location>
        <position position="1"/>
    </location>
</feature>
<dbReference type="InterPro" id="IPR003029">
    <property type="entry name" value="S1_domain"/>
</dbReference>
<dbReference type="CDD" id="cd05694">
    <property type="entry name" value="S1_Rrp5_repeat_hs2_sc2"/>
    <property type="match status" value="1"/>
</dbReference>
<evidence type="ECO:0000256" key="10">
    <source>
        <dbReference type="ARBA" id="ARBA00023274"/>
    </source>
</evidence>
<dbReference type="SMART" id="SM00386">
    <property type="entry name" value="HAT"/>
    <property type="match status" value="6"/>
</dbReference>
<evidence type="ECO:0000256" key="17">
    <source>
        <dbReference type="SAM" id="MobiDB-lite"/>
    </source>
</evidence>
<dbReference type="Gene3D" id="2.40.50.140">
    <property type="entry name" value="Nucleic acid-binding proteins"/>
    <property type="match status" value="11"/>
</dbReference>
<evidence type="ECO:0000256" key="3">
    <source>
        <dbReference type="ARBA" id="ARBA00022517"/>
    </source>
</evidence>
<keyword evidence="3" id="KW-0690">Ribosome biogenesis</keyword>
<feature type="compositionally biased region" description="Pro residues" evidence="17">
    <location>
        <begin position="117"/>
        <end position="130"/>
    </location>
</feature>
<dbReference type="Pfam" id="PF24682">
    <property type="entry name" value="OB_RRP5"/>
    <property type="match status" value="1"/>
</dbReference>
<feature type="region of interest" description="Disordered" evidence="17">
    <location>
        <begin position="111"/>
        <end position="199"/>
    </location>
</feature>
<evidence type="ECO:0000256" key="4">
    <source>
        <dbReference type="ARBA" id="ARBA00022552"/>
    </source>
</evidence>
<dbReference type="Proteomes" id="UP000324897">
    <property type="component" value="Unassembled WGS sequence"/>
</dbReference>
<comment type="caution">
    <text evidence="19">The sequence shown here is derived from an EMBL/GenBank/DDBJ whole genome shotgun (WGS) entry which is preliminary data.</text>
</comment>
<dbReference type="FunFam" id="1.25.40.10:FF:000065">
    <property type="entry name" value="Programmed cell death 11"/>
    <property type="match status" value="1"/>
</dbReference>
<feature type="domain" description="S1 motif" evidence="18">
    <location>
        <begin position="1568"/>
        <end position="1638"/>
    </location>
</feature>
<dbReference type="Pfam" id="PF24685">
    <property type="entry name" value="OB_RRP5_4th"/>
    <property type="match status" value="1"/>
</dbReference>
<evidence type="ECO:0000256" key="12">
    <source>
        <dbReference type="ARBA" id="ARBA00062488"/>
    </source>
</evidence>
<dbReference type="FunFam" id="2.40.50.140:FF:000179">
    <property type="entry name" value="rRNA biogenesis protein RRP5"/>
    <property type="match status" value="1"/>
</dbReference>
<dbReference type="InterPro" id="IPR011990">
    <property type="entry name" value="TPR-like_helical_dom_sf"/>
</dbReference>
<evidence type="ECO:0000256" key="6">
    <source>
        <dbReference type="ARBA" id="ARBA00022737"/>
    </source>
</evidence>
<dbReference type="SMART" id="SM00316">
    <property type="entry name" value="S1"/>
    <property type="match status" value="15"/>
</dbReference>
<feature type="domain" description="S1 motif" evidence="18">
    <location>
        <begin position="710"/>
        <end position="779"/>
    </location>
</feature>
<evidence type="ECO:0000256" key="8">
    <source>
        <dbReference type="ARBA" id="ARBA00022990"/>
    </source>
</evidence>
<dbReference type="InterPro" id="IPR057300">
    <property type="entry name" value="OB_Rrp5"/>
</dbReference>
<dbReference type="InterPro" id="IPR045209">
    <property type="entry name" value="Rrp5"/>
</dbReference>
<dbReference type="PROSITE" id="PS50126">
    <property type="entry name" value="S1"/>
    <property type="match status" value="13"/>
</dbReference>
<dbReference type="FunFam" id="2.40.50.140:FF:000103">
    <property type="entry name" value="protein RRP5 homolog"/>
    <property type="match status" value="1"/>
</dbReference>
<feature type="domain" description="S1 motif" evidence="18">
    <location>
        <begin position="992"/>
        <end position="1054"/>
    </location>
</feature>
<dbReference type="InterPro" id="IPR003107">
    <property type="entry name" value="HAT"/>
</dbReference>
<evidence type="ECO:0000259" key="18">
    <source>
        <dbReference type="PROSITE" id="PS50126"/>
    </source>
</evidence>
<keyword evidence="9" id="KW-0539">Nucleus</keyword>
<keyword evidence="4" id="KW-0698">rRNA processing</keyword>
<dbReference type="FunFam" id="2.40.50.140:FF:000159">
    <property type="entry name" value="rRNA biogenesis protein rrp5"/>
    <property type="match status" value="2"/>
</dbReference>
<dbReference type="CDD" id="cd04461">
    <property type="entry name" value="S1_Rrp5_repeat_hs8_sc7"/>
    <property type="match status" value="1"/>
</dbReference>
<feature type="domain" description="S1 motif" evidence="18">
    <location>
        <begin position="794"/>
        <end position="864"/>
    </location>
</feature>
<comment type="subunit">
    <text evidence="12">Interacts with NF-kappa-B p50/NFKB1 and NF-kappa-B p65/RELA.</text>
</comment>
<evidence type="ECO:0000256" key="9">
    <source>
        <dbReference type="ARBA" id="ARBA00023242"/>
    </source>
</evidence>
<feature type="region of interest" description="Disordered" evidence="17">
    <location>
        <begin position="1687"/>
        <end position="1721"/>
    </location>
</feature>
<dbReference type="SUPFAM" id="SSF50249">
    <property type="entry name" value="Nucleic acid-binding proteins"/>
    <property type="match status" value="13"/>
</dbReference>
<keyword evidence="2" id="KW-1017">Isopeptide bond</keyword>
<keyword evidence="6" id="KW-0677">Repeat</keyword>
<evidence type="ECO:0000256" key="15">
    <source>
        <dbReference type="ARBA" id="ARBA00076674"/>
    </source>
</evidence>
<dbReference type="Pfam" id="PF00575">
    <property type="entry name" value="S1"/>
    <property type="match status" value="3"/>
</dbReference>
<evidence type="ECO:0000256" key="2">
    <source>
        <dbReference type="ARBA" id="ARBA00022499"/>
    </source>
</evidence>
<feature type="domain" description="S1 motif" evidence="18">
    <location>
        <begin position="532"/>
        <end position="605"/>
    </location>
</feature>
<dbReference type="PANTHER" id="PTHR23270">
    <property type="entry name" value="PROGRAMMED CELL DEATH PROTEIN 11 PRE-RRNA PROCESSING PROTEIN RRP5"/>
    <property type="match status" value="1"/>
</dbReference>
<protein>
    <recommendedName>
        <fullName evidence="13">Protein RRP5 homolog</fullName>
    </recommendedName>
    <alternativeName>
        <fullName evidence="16">Programmed cell death protein 11</fullName>
    </alternativeName>
    <alternativeName>
        <fullName evidence="15">Ribosomal RNA-processing protein 5</fullName>
    </alternativeName>
    <alternativeName>
        <fullName evidence="14">rRNA biogenesis protein RRP5</fullName>
    </alternativeName>
</protein>
<dbReference type="SUPFAM" id="SSF48452">
    <property type="entry name" value="TPR-like"/>
    <property type="match status" value="2"/>
</dbReference>
<dbReference type="Gene3D" id="1.25.40.10">
    <property type="entry name" value="Tetratricopeptide repeat domain"/>
    <property type="match status" value="2"/>
</dbReference>
<dbReference type="PANTHER" id="PTHR23270:SF10">
    <property type="entry name" value="PROTEIN RRP5 HOMOLOG"/>
    <property type="match status" value="1"/>
</dbReference>
<evidence type="ECO:0000256" key="5">
    <source>
        <dbReference type="ARBA" id="ARBA00022553"/>
    </source>
</evidence>
<keyword evidence="7" id="KW-0832">Ubl conjugation</keyword>
<feature type="domain" description="S1 motif" evidence="18">
    <location>
        <begin position="1478"/>
        <end position="1547"/>
    </location>
</feature>
<keyword evidence="8" id="KW-0007">Acetylation</keyword>
<keyword evidence="10" id="KW-0687">Ribonucleoprotein</keyword>
<feature type="compositionally biased region" description="Basic and acidic residues" evidence="17">
    <location>
        <begin position="1698"/>
        <end position="1715"/>
    </location>
</feature>
<dbReference type="CDD" id="cd05703">
    <property type="entry name" value="S1_Rrp5_repeat_hs12_sc9"/>
    <property type="match status" value="1"/>
</dbReference>
<organism evidence="19 20">
    <name type="scientific">Eragrostis curvula</name>
    <name type="common">weeping love grass</name>
    <dbReference type="NCBI Taxonomy" id="38414"/>
    <lineage>
        <taxon>Eukaryota</taxon>
        <taxon>Viridiplantae</taxon>
        <taxon>Streptophyta</taxon>
        <taxon>Embryophyta</taxon>
        <taxon>Tracheophyta</taxon>
        <taxon>Spermatophyta</taxon>
        <taxon>Magnoliopsida</taxon>
        <taxon>Liliopsida</taxon>
        <taxon>Poales</taxon>
        <taxon>Poaceae</taxon>
        <taxon>PACMAD clade</taxon>
        <taxon>Chloridoideae</taxon>
        <taxon>Eragrostideae</taxon>
        <taxon>Eragrostidinae</taxon>
        <taxon>Eragrostis</taxon>
    </lineage>
</organism>
<keyword evidence="20" id="KW-1185">Reference proteome</keyword>
<reference evidence="19 20" key="1">
    <citation type="journal article" date="2019" name="Sci. Rep.">
        <title>A high-quality genome of Eragrostis curvula grass provides insights into Poaceae evolution and supports new strategies to enhance forage quality.</title>
        <authorList>
            <person name="Carballo J."/>
            <person name="Santos B.A.C.M."/>
            <person name="Zappacosta D."/>
            <person name="Garbus I."/>
            <person name="Selva J.P."/>
            <person name="Gallo C.A."/>
            <person name="Diaz A."/>
            <person name="Albertini E."/>
            <person name="Caccamo M."/>
            <person name="Echenique V."/>
        </authorList>
    </citation>
    <scope>NUCLEOTIDE SEQUENCE [LARGE SCALE GENOMIC DNA]</scope>
    <source>
        <strain evidence="20">cv. Victoria</strain>
        <tissue evidence="19">Leaf</tissue>
    </source>
</reference>
<feature type="domain" description="S1 motif" evidence="18">
    <location>
        <begin position="446"/>
        <end position="516"/>
    </location>
</feature>
<dbReference type="InterPro" id="IPR055430">
    <property type="entry name" value="HAT_Syf1_CNRKL1_C"/>
</dbReference>
<dbReference type="FunFam" id="2.40.50.140:FF:000148">
    <property type="entry name" value="protein RRP5 homolog isoform X1"/>
    <property type="match status" value="1"/>
</dbReference>
<dbReference type="InterPro" id="IPR057302">
    <property type="entry name" value="Rrp5_S1"/>
</dbReference>
<feature type="compositionally biased region" description="Acidic residues" evidence="17">
    <location>
        <begin position="1"/>
        <end position="12"/>
    </location>
</feature>
<accession>A0A5J9U0I7</accession>
<feature type="compositionally biased region" description="Low complexity" evidence="17">
    <location>
        <begin position="140"/>
        <end position="160"/>
    </location>
</feature>
<feature type="region of interest" description="Disordered" evidence="17">
    <location>
        <begin position="1"/>
        <end position="37"/>
    </location>
</feature>
<feature type="domain" description="S1 motif" evidence="18">
    <location>
        <begin position="360"/>
        <end position="423"/>
    </location>
</feature>
<comment type="function">
    <text evidence="11">Essential for the generation of mature 18S rRNA, specifically necessary for cleavages at sites A0, 1 and 2 of the 47S precursor. Directly interacts with U3 snoRNA.</text>
</comment>
<dbReference type="Pfam" id="PF23459">
    <property type="entry name" value="S1_RRP5"/>
    <property type="match status" value="2"/>
</dbReference>
<dbReference type="FunFam" id="2.40.50.140:FF:000212">
    <property type="entry name" value="Ribosomal protein S1-like1"/>
    <property type="match status" value="1"/>
</dbReference>
<feature type="domain" description="S1 motif" evidence="18">
    <location>
        <begin position="1371"/>
        <end position="1445"/>
    </location>
</feature>
<proteinExistence type="predicted"/>
<feature type="domain" description="S1 motif" evidence="18">
    <location>
        <begin position="622"/>
        <end position="690"/>
    </location>
</feature>
<evidence type="ECO:0000313" key="19">
    <source>
        <dbReference type="EMBL" id="TVU16678.1"/>
    </source>
</evidence>
<evidence type="ECO:0000256" key="14">
    <source>
        <dbReference type="ARBA" id="ARBA00073619"/>
    </source>
</evidence>
<evidence type="ECO:0000256" key="13">
    <source>
        <dbReference type="ARBA" id="ARBA00067510"/>
    </source>
</evidence>
<keyword evidence="5" id="KW-0597">Phosphoprotein</keyword>
<sequence>MQTAAVDDDGDGYVDRDADGGGGRRWGRRRGPGCSRRRLTTMGKAMRNAEWTGTRTAARQSLAVEAGMADRWSRGWESAKERRFGGFRPISFQRYEWTIFAFCQLSQRPQGLGFRSPLPPPHSLKQPPPSSGHRPHRNLQPRAAQNSSSASQASAAMAPPRADRKKGKSDLRPERKQFKKHRKEVAAEQGEDGDQQPQPGSAALLAAVADEGDFPRGGRSLLSRDEVAEARAEAEADFDKEGKKGRGRERVATRLNISPNMKLWGVVIEVNQKDVVVGLPGGMRGFVRSEDVCDIALHENRKDSENSICAEVVHVGQLVPCIVLRVDDDKKEGKVNRRVWLSLRLSLLHKGLSLDVLQEGMVLAAQVKSIEDHGYILHFGVSSFSGFMQKSDKENAKVESKQLVQCVVKAIDKTRAIVHLSSDEDLVSKSIIKDLKGLSIDHLIPGMMISARVHSVLENGVMLSFLTYFSGTVDIFNLSNFFPSGSWKDDYSKNKKVNARILFVDPSTRAVGLTLNKHLLTLKMPPINVKAGDIYDNSKVLRIDKKAGLFIEIPCPTPSPGFVSIHDVSDKDVKNLERKFKEGSVLRIRVLGVRHLEGVAIGTIKDSAFEGSVFTHADVKPGMLVRAKVVTVEPFGAIVQFSSGVKALCPLPHMSELEHVVKPPKNFKIGAELLFRVLGCKSKRITVTFKKSLVKSKLDVLASYADAKIGLVTHGWITKIEKHGCFVKFYNGVQGFVSRSELGLEAGTEAESVYHVGQVVKCRIVGVDPSSRKINVSFLISPNRFIQADTPKLGSIISGVVERLTPAAVVVSVNGFSKGTIVNEHLADHHGQAAQLKNLLKPGHEFNQLLVIDIEGPNLILSAKHSLINKADDIPSDIMQMHAGSVVHGYICNIIEAGCFVRFLGHLTGFSPKDKAVDRPVEKLSDAFYVGQSVQSHILNVNAESARVKLSLQRSMCSSSDSSFIQGYFLLDQKISALKYSSNDWADSFGIGSLVKGVVAAMEEYGIILNFKDHPDVVGLIEHHQLSGNTIEVGSSVKGLVLDLSDGVVNLSLKPELVSSVKSKATKKKRHRAAVADLECHEEVNAIVETVKENYMILSIPEYNYAIGFAPLMDYNSQLLPHQHYDNGQRISVVVGSVPSSDPSGRLILFPKTSAQESGLSGSKKAKRKSDYKVGSLVEAEIIDIKPLELLLKFGVNNHGKVHITEVVEEDSDEHPFRKFKIGQMLSARIVAEAEPSGKSGKNCKWELSIRPSMLKRELEELSARKEGLNHSINDIVRAYVVKVVGEWVWLTVSRTVMAHLFILDSSSEPSELKEFQQRYTVGQTMKGRVLGVNKEKRLLRLKALDNQGLLENIDKTQQSLSPTAEHTKQGDVIGGRIQKILPGVGGLIVQIGPHLHGRVHYTEIVDSWVPKPLSGFHEGQFVKCKALAVSRSSEGSLRVDLSLRQSNLLTDSNCSRLVDDSETDAPRIENVKDICPGTEIKGYVKNVNPKGCFIMLSRLVEARITLSNLSDEYVENPQKDFPVGKLVHGRVLSTDPSSGKVDVSLKKRTGSKPENLDAVSYGDLHVGDIVDGQVKRVESYGLFVTIQNSELVGLCHISELSDDPVLDINSCYKAGDVVKAKILKIDETRHRISLGLKKSYFDSDMTDGTTDDECKIIPVDISHIPHNSEVLPKSEPGPFVLPLQVSLDDSDGSDPEDDKKVHENVHVTEANTKKSEKRLKEKAKKQREMEISAFEERALQQDIPRTPDEFEKLVRSSPNSSFLWIKYMACLLDLADVEKARAVAERALKTISVREEEEKLNVWVAYLNLENEYGSPREDAVKKVFQRALQYCDRKKVHLALLAMYERTEQYELADELLDRMTKRFKTSCKIWLCRIQLALKQGKDVEYIKSIVNRALLCLPQRKRIKFLSQTAILEFKCGVPEEGRSRFELILREYPKRTDLWSVYLDQEIRLGDPEIVRALFERATCLTLPPKKMQFLFTKYLKYEQSQGDMEREAYVKQKAMEYVQTSLPSQNSP</sequence>